<evidence type="ECO:0000313" key="2">
    <source>
        <dbReference type="Proteomes" id="UP000199421"/>
    </source>
</evidence>
<sequence>MKTNRLLTIVFLLIVVTPVMAQQKKLIKLDLPTLFKEHKLKGENRALTLSHVNSTHQGVAMGESSGGAGFAWLNDVSFDEGTVEFDIKGKDKIGGSFVGLAFHGVDETNYEAVYFRPFNFFNPDRKNHSVQYISIPGYDWDFLRTNYKGVYENEIKDAPKPNDWFHVRIMIGENNIQVFVNAESKPSLEVKPIKKGGGKRIGLWVGATSGGEWANLEIKKLK</sequence>
<dbReference type="AlphaFoldDB" id="A0A1H7JEF7"/>
<gene>
    <name evidence="1" type="ORF">SAMN05661044_00992</name>
</gene>
<accession>A0A1H7JEF7</accession>
<dbReference type="OrthoDB" id="118532at2"/>
<dbReference type="Proteomes" id="UP000199421">
    <property type="component" value="Unassembled WGS sequence"/>
</dbReference>
<evidence type="ECO:0008006" key="3">
    <source>
        <dbReference type="Google" id="ProtNLM"/>
    </source>
</evidence>
<name>A0A1H7JEF7_OLID1</name>
<dbReference type="STRING" id="407022.SAMN05661044_00992"/>
<dbReference type="Gene3D" id="2.60.120.560">
    <property type="entry name" value="Exo-inulinase, domain 1"/>
    <property type="match status" value="1"/>
</dbReference>
<evidence type="ECO:0000313" key="1">
    <source>
        <dbReference type="EMBL" id="SEK72983.1"/>
    </source>
</evidence>
<dbReference type="EMBL" id="FOAF01000001">
    <property type="protein sequence ID" value="SEK72983.1"/>
    <property type="molecule type" value="Genomic_DNA"/>
</dbReference>
<reference evidence="2" key="1">
    <citation type="submission" date="2016-10" db="EMBL/GenBank/DDBJ databases">
        <authorList>
            <person name="Varghese N."/>
            <person name="Submissions S."/>
        </authorList>
    </citation>
    <scope>NUCLEOTIDE SEQUENCE [LARGE SCALE GENOMIC DNA]</scope>
    <source>
        <strain evidence="2">DSM 18733</strain>
    </source>
</reference>
<keyword evidence="2" id="KW-1185">Reference proteome</keyword>
<organism evidence="1 2">
    <name type="scientific">Olivibacter domesticus</name>
    <name type="common">Pseudosphingobacterium domesticum</name>
    <dbReference type="NCBI Taxonomy" id="407022"/>
    <lineage>
        <taxon>Bacteria</taxon>
        <taxon>Pseudomonadati</taxon>
        <taxon>Bacteroidota</taxon>
        <taxon>Sphingobacteriia</taxon>
        <taxon>Sphingobacteriales</taxon>
        <taxon>Sphingobacteriaceae</taxon>
        <taxon>Olivibacter</taxon>
    </lineage>
</organism>
<dbReference type="RefSeq" id="WP_093319299.1">
    <property type="nucleotide sequence ID" value="NZ_FOAF01000001.1"/>
</dbReference>
<proteinExistence type="predicted"/>
<protein>
    <recommendedName>
        <fullName evidence="3">3-keto-disaccharide hydrolase domain-containing protein</fullName>
    </recommendedName>
</protein>